<protein>
    <submittedName>
        <fullName evidence="1">Uncharacterized protein</fullName>
    </submittedName>
</protein>
<gene>
    <name evidence="1" type="ORF">NRB56_01400</name>
</gene>
<dbReference type="AlphaFoldDB" id="A0A7K0DH41"/>
<organism evidence="1 2">
    <name type="scientific">Nocardia aurantia</name>
    <dbReference type="NCBI Taxonomy" id="2585199"/>
    <lineage>
        <taxon>Bacteria</taxon>
        <taxon>Bacillati</taxon>
        <taxon>Actinomycetota</taxon>
        <taxon>Actinomycetes</taxon>
        <taxon>Mycobacteriales</taxon>
        <taxon>Nocardiaceae</taxon>
        <taxon>Nocardia</taxon>
    </lineage>
</organism>
<accession>A0A7K0DH41</accession>
<proteinExistence type="predicted"/>
<evidence type="ECO:0000313" key="2">
    <source>
        <dbReference type="Proteomes" id="UP000431401"/>
    </source>
</evidence>
<sequence>MTGQTLTAVSDPARMFLGITVAGELSPMPLHAVAADTYRPCVNETCKTPTSREEDYHTVTVYTLTEPVLPWWTTVEIHLCDTGHGELIARPTTAILRPVTPTKRKPGTGPRIFEVVSGDRQHRSTLETIETDLGYDCDNCRRPWSVAWYELPEDARAAIPEWFTNWLSTEIRYCDGCGHGQIKHHSYTCHAQPAPPATQR</sequence>
<dbReference type="Proteomes" id="UP000431401">
    <property type="component" value="Unassembled WGS sequence"/>
</dbReference>
<dbReference type="RefSeq" id="WP_227837035.1">
    <property type="nucleotide sequence ID" value="NZ_WEGI01000001.1"/>
</dbReference>
<reference evidence="1 2" key="1">
    <citation type="submission" date="2019-10" db="EMBL/GenBank/DDBJ databases">
        <title>Nocardia macrotermitis sp. nov. and Nocardia aurantia sp. nov., isolated from the gut of fungus growing-termite Macrotermes natalensis.</title>
        <authorList>
            <person name="Benndorf R."/>
            <person name="Schwitalla J."/>
            <person name="Martin K."/>
            <person name="De Beer W."/>
            <person name="Kaster A.-K."/>
            <person name="Vollmers J."/>
            <person name="Poulsen M."/>
            <person name="Beemelmanns C."/>
        </authorList>
    </citation>
    <scope>NUCLEOTIDE SEQUENCE [LARGE SCALE GENOMIC DNA]</scope>
    <source>
        <strain evidence="1 2">RB56</strain>
    </source>
</reference>
<evidence type="ECO:0000313" key="1">
    <source>
        <dbReference type="EMBL" id="MQY24592.1"/>
    </source>
</evidence>
<keyword evidence="2" id="KW-1185">Reference proteome</keyword>
<dbReference type="EMBL" id="WEGI01000001">
    <property type="protein sequence ID" value="MQY24592.1"/>
    <property type="molecule type" value="Genomic_DNA"/>
</dbReference>
<name>A0A7K0DH41_9NOCA</name>
<comment type="caution">
    <text evidence="1">The sequence shown here is derived from an EMBL/GenBank/DDBJ whole genome shotgun (WGS) entry which is preliminary data.</text>
</comment>